<feature type="transmembrane region" description="Helical" evidence="2">
    <location>
        <begin position="265"/>
        <end position="288"/>
    </location>
</feature>
<name>A0A5C3KP44_COPMA</name>
<organism evidence="3 4">
    <name type="scientific">Coprinopsis marcescibilis</name>
    <name type="common">Agaric fungus</name>
    <name type="synonym">Psathyrella marcescibilis</name>
    <dbReference type="NCBI Taxonomy" id="230819"/>
    <lineage>
        <taxon>Eukaryota</taxon>
        <taxon>Fungi</taxon>
        <taxon>Dikarya</taxon>
        <taxon>Basidiomycota</taxon>
        <taxon>Agaricomycotina</taxon>
        <taxon>Agaricomycetes</taxon>
        <taxon>Agaricomycetidae</taxon>
        <taxon>Agaricales</taxon>
        <taxon>Agaricineae</taxon>
        <taxon>Psathyrellaceae</taxon>
        <taxon>Coprinopsis</taxon>
    </lineage>
</organism>
<keyword evidence="2" id="KW-0472">Membrane</keyword>
<keyword evidence="4" id="KW-1185">Reference proteome</keyword>
<reference evidence="3 4" key="1">
    <citation type="journal article" date="2019" name="Nat. Ecol. Evol.">
        <title>Megaphylogeny resolves global patterns of mushroom evolution.</title>
        <authorList>
            <person name="Varga T."/>
            <person name="Krizsan K."/>
            <person name="Foldi C."/>
            <person name="Dima B."/>
            <person name="Sanchez-Garcia M."/>
            <person name="Sanchez-Ramirez S."/>
            <person name="Szollosi G.J."/>
            <person name="Szarkandi J.G."/>
            <person name="Papp V."/>
            <person name="Albert L."/>
            <person name="Andreopoulos W."/>
            <person name="Angelini C."/>
            <person name="Antonin V."/>
            <person name="Barry K.W."/>
            <person name="Bougher N.L."/>
            <person name="Buchanan P."/>
            <person name="Buyck B."/>
            <person name="Bense V."/>
            <person name="Catcheside P."/>
            <person name="Chovatia M."/>
            <person name="Cooper J."/>
            <person name="Damon W."/>
            <person name="Desjardin D."/>
            <person name="Finy P."/>
            <person name="Geml J."/>
            <person name="Haridas S."/>
            <person name="Hughes K."/>
            <person name="Justo A."/>
            <person name="Karasinski D."/>
            <person name="Kautmanova I."/>
            <person name="Kiss B."/>
            <person name="Kocsube S."/>
            <person name="Kotiranta H."/>
            <person name="LaButti K.M."/>
            <person name="Lechner B.E."/>
            <person name="Liimatainen K."/>
            <person name="Lipzen A."/>
            <person name="Lukacs Z."/>
            <person name="Mihaltcheva S."/>
            <person name="Morgado L.N."/>
            <person name="Niskanen T."/>
            <person name="Noordeloos M.E."/>
            <person name="Ohm R.A."/>
            <person name="Ortiz-Santana B."/>
            <person name="Ovrebo C."/>
            <person name="Racz N."/>
            <person name="Riley R."/>
            <person name="Savchenko A."/>
            <person name="Shiryaev A."/>
            <person name="Soop K."/>
            <person name="Spirin V."/>
            <person name="Szebenyi C."/>
            <person name="Tomsovsky M."/>
            <person name="Tulloss R.E."/>
            <person name="Uehling J."/>
            <person name="Grigoriev I.V."/>
            <person name="Vagvolgyi C."/>
            <person name="Papp T."/>
            <person name="Martin F.M."/>
            <person name="Miettinen O."/>
            <person name="Hibbett D.S."/>
            <person name="Nagy L.G."/>
        </authorList>
    </citation>
    <scope>NUCLEOTIDE SEQUENCE [LARGE SCALE GENOMIC DNA]</scope>
    <source>
        <strain evidence="3 4">CBS 121175</strain>
    </source>
</reference>
<evidence type="ECO:0000256" key="2">
    <source>
        <dbReference type="SAM" id="Phobius"/>
    </source>
</evidence>
<feature type="transmembrane region" description="Helical" evidence="2">
    <location>
        <begin position="182"/>
        <end position="200"/>
    </location>
</feature>
<keyword evidence="2" id="KW-0812">Transmembrane</keyword>
<protein>
    <submittedName>
        <fullName evidence="3">Uncharacterized protein</fullName>
    </submittedName>
</protein>
<dbReference type="Proteomes" id="UP000307440">
    <property type="component" value="Unassembled WGS sequence"/>
</dbReference>
<evidence type="ECO:0000256" key="1">
    <source>
        <dbReference type="SAM" id="MobiDB-lite"/>
    </source>
</evidence>
<sequence length="338" mass="37014">MAPNWTQEYINEYCLVYAKSQYATFVVAIFAAGIQLFMTSYSIAIFFETPPERRKGREPYLLVGCLIFVFFTLSACVDISKPFNLLLEASDGAEWIQLASADDASWRSTLSDVSFSLVFILGDGLLLYRCYLILLRTSLWLLVLPVLTYLSAIALGICGSVLLYSYSELVNAQTRVSLGRDILRFVTNILITSIICFKLSSSYRHLSNSLPAKRLAVYKTAAWILAESALPLTIAGIIDAVIYIIPTNTSNGKITGYNGDPKALAAAYGTVSAIYHALQAIAPQLIIFRVTAGRTWATTNKSSDAEAFSRSLAFNHGTRPDKSHYSGGVSASDDEVPA</sequence>
<evidence type="ECO:0000313" key="3">
    <source>
        <dbReference type="EMBL" id="TFK22291.1"/>
    </source>
</evidence>
<keyword evidence="2" id="KW-1133">Transmembrane helix</keyword>
<feature type="transmembrane region" description="Helical" evidence="2">
    <location>
        <begin position="59"/>
        <end position="80"/>
    </location>
</feature>
<dbReference type="OrthoDB" id="3351617at2759"/>
<evidence type="ECO:0000313" key="4">
    <source>
        <dbReference type="Proteomes" id="UP000307440"/>
    </source>
</evidence>
<feature type="region of interest" description="Disordered" evidence="1">
    <location>
        <begin position="318"/>
        <end position="338"/>
    </location>
</feature>
<feature type="transmembrane region" description="Helical" evidence="2">
    <location>
        <begin position="139"/>
        <end position="162"/>
    </location>
</feature>
<feature type="transmembrane region" description="Helical" evidence="2">
    <location>
        <begin position="113"/>
        <end position="132"/>
    </location>
</feature>
<dbReference type="EMBL" id="ML210244">
    <property type="protein sequence ID" value="TFK22291.1"/>
    <property type="molecule type" value="Genomic_DNA"/>
</dbReference>
<gene>
    <name evidence="3" type="ORF">FA15DRAFT_758106</name>
</gene>
<accession>A0A5C3KP44</accession>
<feature type="transmembrane region" description="Helical" evidence="2">
    <location>
        <begin position="22"/>
        <end position="47"/>
    </location>
</feature>
<dbReference type="STRING" id="230819.A0A5C3KP44"/>
<dbReference type="AlphaFoldDB" id="A0A5C3KP44"/>
<feature type="transmembrane region" description="Helical" evidence="2">
    <location>
        <begin position="221"/>
        <end position="245"/>
    </location>
</feature>
<proteinExistence type="predicted"/>